<dbReference type="Pfam" id="PF03466">
    <property type="entry name" value="LysR_substrate"/>
    <property type="match status" value="1"/>
</dbReference>
<protein>
    <submittedName>
        <fullName evidence="7">LysR family transcriptional regulator</fullName>
    </submittedName>
</protein>
<dbReference type="AlphaFoldDB" id="A0A9W6JNR3"/>
<reference evidence="7" key="1">
    <citation type="journal article" date="2014" name="Int. J. Syst. Evol. Microbiol.">
        <title>Complete genome sequence of Corynebacterium casei LMG S-19264T (=DSM 44701T), isolated from a smear-ripened cheese.</title>
        <authorList>
            <consortium name="US DOE Joint Genome Institute (JGI-PGF)"/>
            <person name="Walter F."/>
            <person name="Albersmeier A."/>
            <person name="Kalinowski J."/>
            <person name="Ruckert C."/>
        </authorList>
    </citation>
    <scope>NUCLEOTIDE SEQUENCE</scope>
    <source>
        <strain evidence="7">VKM B-2748</strain>
    </source>
</reference>
<keyword evidence="8" id="KW-1185">Reference proteome</keyword>
<dbReference type="CDD" id="cd08433">
    <property type="entry name" value="PBP2_Nac"/>
    <property type="match status" value="1"/>
</dbReference>
<organism evidence="7 8">
    <name type="scientific">Methylopila turkensis</name>
    <dbReference type="NCBI Taxonomy" id="1437816"/>
    <lineage>
        <taxon>Bacteria</taxon>
        <taxon>Pseudomonadati</taxon>
        <taxon>Pseudomonadota</taxon>
        <taxon>Alphaproteobacteria</taxon>
        <taxon>Hyphomicrobiales</taxon>
        <taxon>Methylopilaceae</taxon>
        <taxon>Methylopila</taxon>
    </lineage>
</organism>
<evidence type="ECO:0000256" key="4">
    <source>
        <dbReference type="ARBA" id="ARBA00023159"/>
    </source>
</evidence>
<dbReference type="Proteomes" id="UP001143309">
    <property type="component" value="Unassembled WGS sequence"/>
</dbReference>
<comment type="caution">
    <text evidence="7">The sequence shown here is derived from an EMBL/GenBank/DDBJ whole genome shotgun (WGS) entry which is preliminary data.</text>
</comment>
<comment type="similarity">
    <text evidence="1">Belongs to the LysR transcriptional regulatory family.</text>
</comment>
<sequence>MDVHQLKTLIHVAELGSLSKAADRLRIAQPALSRQIRMLEQEIGQPLFERHGRGMQITDIGRDVLAHATRIMAELDAIRATTSGGGSSYRGAVTIGMTSTVAEIATVPVAARVKREHPQLAIRFASAFSGHVLDWLQRGEVDIGISYDPQPMRSLRIRPVMTESLLLVGAGAEGLDRSEAVAFASLAGRDLVLPSPRHGLRAIVDDCARKAGIALTASVEADSFGGMIALVRGGFGPTILPLAPIYAQVERGELSAAPLVDPAPTRRVVLAFPADRPVSPAARFVGDAFMEIAADLVGRGVWLGHKLAPDRA</sequence>
<dbReference type="InterPro" id="IPR000847">
    <property type="entry name" value="LysR_HTH_N"/>
</dbReference>
<evidence type="ECO:0000313" key="7">
    <source>
        <dbReference type="EMBL" id="GLK79220.1"/>
    </source>
</evidence>
<dbReference type="Pfam" id="PF00126">
    <property type="entry name" value="HTH_1"/>
    <property type="match status" value="1"/>
</dbReference>
<dbReference type="RefSeq" id="WP_271199687.1">
    <property type="nucleotide sequence ID" value="NZ_BSFL01000001.1"/>
</dbReference>
<evidence type="ECO:0000256" key="1">
    <source>
        <dbReference type="ARBA" id="ARBA00009437"/>
    </source>
</evidence>
<dbReference type="Gene3D" id="3.40.190.290">
    <property type="match status" value="1"/>
</dbReference>
<evidence type="ECO:0000256" key="3">
    <source>
        <dbReference type="ARBA" id="ARBA00023125"/>
    </source>
</evidence>
<reference evidence="7" key="2">
    <citation type="submission" date="2023-01" db="EMBL/GenBank/DDBJ databases">
        <authorList>
            <person name="Sun Q."/>
            <person name="Evtushenko L."/>
        </authorList>
    </citation>
    <scope>NUCLEOTIDE SEQUENCE</scope>
    <source>
        <strain evidence="7">VKM B-2748</strain>
    </source>
</reference>
<gene>
    <name evidence="7" type="ORF">GCM10008174_09610</name>
</gene>
<accession>A0A9W6JNR3</accession>
<dbReference type="InterPro" id="IPR036390">
    <property type="entry name" value="WH_DNA-bd_sf"/>
</dbReference>
<dbReference type="InterPro" id="IPR005119">
    <property type="entry name" value="LysR_subst-bd"/>
</dbReference>
<evidence type="ECO:0000256" key="2">
    <source>
        <dbReference type="ARBA" id="ARBA00023015"/>
    </source>
</evidence>
<dbReference type="FunFam" id="1.10.10.10:FF:000001">
    <property type="entry name" value="LysR family transcriptional regulator"/>
    <property type="match status" value="1"/>
</dbReference>
<dbReference type="GO" id="GO:0003700">
    <property type="term" value="F:DNA-binding transcription factor activity"/>
    <property type="evidence" value="ECO:0007669"/>
    <property type="project" value="InterPro"/>
</dbReference>
<evidence type="ECO:0000259" key="6">
    <source>
        <dbReference type="PROSITE" id="PS50931"/>
    </source>
</evidence>
<keyword evidence="5" id="KW-0804">Transcription</keyword>
<keyword evidence="4" id="KW-0010">Activator</keyword>
<evidence type="ECO:0000256" key="5">
    <source>
        <dbReference type="ARBA" id="ARBA00023163"/>
    </source>
</evidence>
<dbReference type="GO" id="GO:0003677">
    <property type="term" value="F:DNA binding"/>
    <property type="evidence" value="ECO:0007669"/>
    <property type="project" value="UniProtKB-KW"/>
</dbReference>
<feature type="domain" description="HTH lysR-type" evidence="6">
    <location>
        <begin position="1"/>
        <end position="58"/>
    </location>
</feature>
<dbReference type="PRINTS" id="PR00039">
    <property type="entry name" value="HTHLYSR"/>
</dbReference>
<name>A0A9W6JNR3_9HYPH</name>
<proteinExistence type="inferred from homology"/>
<dbReference type="InterPro" id="IPR036388">
    <property type="entry name" value="WH-like_DNA-bd_sf"/>
</dbReference>
<dbReference type="EMBL" id="BSFL01000001">
    <property type="protein sequence ID" value="GLK79220.1"/>
    <property type="molecule type" value="Genomic_DNA"/>
</dbReference>
<keyword evidence="2" id="KW-0805">Transcription regulation</keyword>
<dbReference type="PANTHER" id="PTHR30293:SF0">
    <property type="entry name" value="NITROGEN ASSIMILATION REGULATORY PROTEIN NAC"/>
    <property type="match status" value="1"/>
</dbReference>
<dbReference type="SUPFAM" id="SSF46785">
    <property type="entry name" value="Winged helix' DNA-binding domain"/>
    <property type="match status" value="1"/>
</dbReference>
<dbReference type="PANTHER" id="PTHR30293">
    <property type="entry name" value="TRANSCRIPTIONAL REGULATORY PROTEIN NAC-RELATED"/>
    <property type="match status" value="1"/>
</dbReference>
<evidence type="ECO:0000313" key="8">
    <source>
        <dbReference type="Proteomes" id="UP001143309"/>
    </source>
</evidence>
<keyword evidence="3" id="KW-0238">DNA-binding</keyword>
<dbReference type="GO" id="GO:2000142">
    <property type="term" value="P:regulation of DNA-templated transcription initiation"/>
    <property type="evidence" value="ECO:0007669"/>
    <property type="project" value="TreeGrafter"/>
</dbReference>
<dbReference type="SUPFAM" id="SSF53850">
    <property type="entry name" value="Periplasmic binding protein-like II"/>
    <property type="match status" value="1"/>
</dbReference>
<dbReference type="Gene3D" id="1.10.10.10">
    <property type="entry name" value="Winged helix-like DNA-binding domain superfamily/Winged helix DNA-binding domain"/>
    <property type="match status" value="1"/>
</dbReference>
<dbReference type="PROSITE" id="PS50931">
    <property type="entry name" value="HTH_LYSR"/>
    <property type="match status" value="1"/>
</dbReference>